<dbReference type="PANTHER" id="PTHR45875:SF1">
    <property type="entry name" value="METHYLTRANSFERASE N6AMT1"/>
    <property type="match status" value="1"/>
</dbReference>
<protein>
    <submittedName>
        <fullName evidence="7">Class I SAM-dependent methyltransferase</fullName>
    </submittedName>
</protein>
<feature type="domain" description="Methyltransferase small" evidence="5">
    <location>
        <begin position="146"/>
        <end position="270"/>
    </location>
</feature>
<dbReference type="GO" id="GO:0008170">
    <property type="term" value="F:N-methyltransferase activity"/>
    <property type="evidence" value="ECO:0007669"/>
    <property type="project" value="UniProtKB-ARBA"/>
</dbReference>
<dbReference type="OrthoDB" id="129465at2"/>
<evidence type="ECO:0000256" key="3">
    <source>
        <dbReference type="ARBA" id="ARBA00022679"/>
    </source>
</evidence>
<dbReference type="InterPro" id="IPR052190">
    <property type="entry name" value="Euk-Arch_PrmC-MTase"/>
</dbReference>
<evidence type="ECO:0000256" key="2">
    <source>
        <dbReference type="ARBA" id="ARBA00022603"/>
    </source>
</evidence>
<dbReference type="SUPFAM" id="SSF53335">
    <property type="entry name" value="S-adenosyl-L-methionine-dependent methyltransferases"/>
    <property type="match status" value="1"/>
</dbReference>
<sequence>MTELTGTEVDALRQAFTAAGYTVDGVADRLGAQANGALARNETTLAGRRTGSGDALDTFIRLFLLQHAVPEFQLRAAVPEPDLVALGIVVVEGGEARAVLDIRPFAEDDREWWVVADLTPGLDGRREPMRSDYVLGIAPASLSLIQLTVPIKAERALDIGTGCGIQSLHLADRVNQVVATDVNPRALQLARWTAALNRADLDVRSGSLFEPVRGERFDLIVSNPPYVISPGDGRLTYRETGFAGDSVVEQLVRQAPDHLTEGGWCQLLANWTCVRGEDWRDRLAGWMGDRSAWAVQREQLDPSEYVELWLRDAGLHGSTEYSSRYDAWLRWLDDQGVETIGMGWITLHNVPGTLAAEEWPYEIERPIGPHVLRRFERTEGLPDDLTGLHLVVADDVIQETSGPPGAEDPATIVLRQQRGMRRAEQADTVLAGFVGACDGDLSVGQILGALADLLERPLADVLRDYLPQVRRLVVEGFLNY</sequence>
<dbReference type="GO" id="GO:0008276">
    <property type="term" value="F:protein methyltransferase activity"/>
    <property type="evidence" value="ECO:0007669"/>
    <property type="project" value="TreeGrafter"/>
</dbReference>
<comment type="caution">
    <text evidence="7">The sequence shown here is derived from an EMBL/GenBank/DDBJ whole genome shotgun (WGS) entry which is preliminary data.</text>
</comment>
<dbReference type="RefSeq" id="WP_132316794.1">
    <property type="nucleotide sequence ID" value="NZ_SMKR01000014.1"/>
</dbReference>
<dbReference type="CDD" id="cd02440">
    <property type="entry name" value="AdoMet_MTases"/>
    <property type="match status" value="1"/>
</dbReference>
<dbReference type="InterPro" id="IPR007848">
    <property type="entry name" value="Small_mtfrase_dom"/>
</dbReference>
<dbReference type="InterPro" id="IPR029063">
    <property type="entry name" value="SAM-dependent_MTases_sf"/>
</dbReference>
<evidence type="ECO:0000313" key="7">
    <source>
        <dbReference type="EMBL" id="TDD29135.1"/>
    </source>
</evidence>
<evidence type="ECO:0000259" key="6">
    <source>
        <dbReference type="Pfam" id="PF23186"/>
    </source>
</evidence>
<keyword evidence="8" id="KW-1185">Reference proteome</keyword>
<gene>
    <name evidence="7" type="ORF">E1218_05240</name>
</gene>
<proteinExistence type="inferred from homology"/>
<dbReference type="PROSITE" id="PS00092">
    <property type="entry name" value="N6_MTASE"/>
    <property type="match status" value="1"/>
</dbReference>
<feature type="domain" description="DUF7059" evidence="6">
    <location>
        <begin position="18"/>
        <end position="98"/>
    </location>
</feature>
<dbReference type="EMBL" id="SMKR01000014">
    <property type="protein sequence ID" value="TDD29135.1"/>
    <property type="molecule type" value="Genomic_DNA"/>
</dbReference>
<name>A0A4R4XEL1_9ACTN</name>
<reference evidence="7 8" key="1">
    <citation type="submission" date="2019-02" db="EMBL/GenBank/DDBJ databases">
        <title>Draft genome sequences of novel Actinobacteria.</title>
        <authorList>
            <person name="Sahin N."/>
            <person name="Ay H."/>
            <person name="Saygin H."/>
        </authorList>
    </citation>
    <scope>NUCLEOTIDE SEQUENCE [LARGE SCALE GENOMIC DNA]</scope>
    <source>
        <strain evidence="7 8">16K104</strain>
    </source>
</reference>
<dbReference type="GO" id="GO:0003676">
    <property type="term" value="F:nucleic acid binding"/>
    <property type="evidence" value="ECO:0007669"/>
    <property type="project" value="InterPro"/>
</dbReference>
<keyword evidence="3 7" id="KW-0808">Transferase</keyword>
<dbReference type="Pfam" id="PF05175">
    <property type="entry name" value="MTS"/>
    <property type="match status" value="1"/>
</dbReference>
<dbReference type="InterPro" id="IPR002052">
    <property type="entry name" value="DNA_methylase_N6_adenine_CS"/>
</dbReference>
<dbReference type="GO" id="GO:0008757">
    <property type="term" value="F:S-adenosylmethionine-dependent methyltransferase activity"/>
    <property type="evidence" value="ECO:0007669"/>
    <property type="project" value="TreeGrafter"/>
</dbReference>
<organism evidence="7 8">
    <name type="scientific">Kribbella turkmenica</name>
    <dbReference type="NCBI Taxonomy" id="2530375"/>
    <lineage>
        <taxon>Bacteria</taxon>
        <taxon>Bacillati</taxon>
        <taxon>Actinomycetota</taxon>
        <taxon>Actinomycetes</taxon>
        <taxon>Propionibacteriales</taxon>
        <taxon>Kribbellaceae</taxon>
        <taxon>Kribbella</taxon>
    </lineage>
</organism>
<keyword evidence="2 7" id="KW-0489">Methyltransferase</keyword>
<evidence type="ECO:0000313" key="8">
    <source>
        <dbReference type="Proteomes" id="UP000295172"/>
    </source>
</evidence>
<dbReference type="PANTHER" id="PTHR45875">
    <property type="entry name" value="METHYLTRANSFERASE N6AMT1"/>
    <property type="match status" value="1"/>
</dbReference>
<dbReference type="GO" id="GO:0035657">
    <property type="term" value="C:eRF1 methyltransferase complex"/>
    <property type="evidence" value="ECO:0007669"/>
    <property type="project" value="TreeGrafter"/>
</dbReference>
<dbReference type="InterPro" id="IPR055487">
    <property type="entry name" value="DUF7059"/>
</dbReference>
<accession>A0A4R4XEL1</accession>
<dbReference type="Gene3D" id="3.40.50.150">
    <property type="entry name" value="Vaccinia Virus protein VP39"/>
    <property type="match status" value="1"/>
</dbReference>
<dbReference type="Pfam" id="PF23186">
    <property type="entry name" value="DUF7059"/>
    <property type="match status" value="1"/>
</dbReference>
<evidence type="ECO:0000256" key="4">
    <source>
        <dbReference type="ARBA" id="ARBA00022691"/>
    </source>
</evidence>
<keyword evidence="4" id="KW-0949">S-adenosyl-L-methionine</keyword>
<evidence type="ECO:0000256" key="1">
    <source>
        <dbReference type="ARBA" id="ARBA00006149"/>
    </source>
</evidence>
<comment type="similarity">
    <text evidence="1">Belongs to the eukaryotic/archaeal PrmC-related family.</text>
</comment>
<dbReference type="GO" id="GO:0032259">
    <property type="term" value="P:methylation"/>
    <property type="evidence" value="ECO:0007669"/>
    <property type="project" value="UniProtKB-KW"/>
</dbReference>
<dbReference type="AlphaFoldDB" id="A0A4R4XEL1"/>
<dbReference type="Proteomes" id="UP000295172">
    <property type="component" value="Unassembled WGS sequence"/>
</dbReference>
<evidence type="ECO:0000259" key="5">
    <source>
        <dbReference type="Pfam" id="PF05175"/>
    </source>
</evidence>